<dbReference type="GO" id="GO:0033499">
    <property type="term" value="P:galactose catabolic process via UDP-galactose, Leloir pathway"/>
    <property type="evidence" value="ECO:0007669"/>
    <property type="project" value="TreeGrafter"/>
</dbReference>
<organism evidence="7 8">
    <name type="scientific">Actinoplanes digitatis</name>
    <dbReference type="NCBI Taxonomy" id="1868"/>
    <lineage>
        <taxon>Bacteria</taxon>
        <taxon>Bacillati</taxon>
        <taxon>Actinomycetota</taxon>
        <taxon>Actinomycetes</taxon>
        <taxon>Micromonosporales</taxon>
        <taxon>Micromonosporaceae</taxon>
        <taxon>Actinoplanes</taxon>
    </lineage>
</organism>
<comment type="similarity">
    <text evidence="2">Belongs to the NAD(P)-dependent epimerase/dehydratase family.</text>
</comment>
<dbReference type="PANTHER" id="PTHR43725">
    <property type="entry name" value="UDP-GLUCOSE 4-EPIMERASE"/>
    <property type="match status" value="1"/>
</dbReference>
<keyword evidence="8" id="KW-1185">Reference proteome</keyword>
<dbReference type="Gene3D" id="3.40.50.720">
    <property type="entry name" value="NAD(P)-binding Rossmann-like Domain"/>
    <property type="match status" value="1"/>
</dbReference>
<evidence type="ECO:0000313" key="8">
    <source>
        <dbReference type="Proteomes" id="UP000578112"/>
    </source>
</evidence>
<dbReference type="Gene3D" id="3.90.25.10">
    <property type="entry name" value="UDP-galactose 4-epimerase, domain 1"/>
    <property type="match status" value="1"/>
</dbReference>
<keyword evidence="7" id="KW-0413">Isomerase</keyword>
<feature type="domain" description="NAD-dependent epimerase/dehydratase" evidence="6">
    <location>
        <begin position="4"/>
        <end position="232"/>
    </location>
</feature>
<dbReference type="InterPro" id="IPR036291">
    <property type="entry name" value="NAD(P)-bd_dom_sf"/>
</dbReference>
<comment type="pathway">
    <text evidence="1">Carbohydrate metabolism; galactose metabolism.</text>
</comment>
<dbReference type="Proteomes" id="UP000578112">
    <property type="component" value="Unassembled WGS sequence"/>
</dbReference>
<evidence type="ECO:0000259" key="6">
    <source>
        <dbReference type="Pfam" id="PF01370"/>
    </source>
</evidence>
<evidence type="ECO:0000256" key="3">
    <source>
        <dbReference type="ARBA" id="ARBA00018569"/>
    </source>
</evidence>
<protein>
    <recommendedName>
        <fullName evidence="3">UDP-glucose 4-epimerase</fullName>
    </recommendedName>
    <alternativeName>
        <fullName evidence="5">Galactowaldenase</fullName>
    </alternativeName>
    <alternativeName>
        <fullName evidence="4">UDP-galactose 4-epimerase</fullName>
    </alternativeName>
</protein>
<dbReference type="EMBL" id="JACHNH010000001">
    <property type="protein sequence ID" value="MBB4764040.1"/>
    <property type="molecule type" value="Genomic_DNA"/>
</dbReference>
<dbReference type="GO" id="GO:0016853">
    <property type="term" value="F:isomerase activity"/>
    <property type="evidence" value="ECO:0007669"/>
    <property type="project" value="UniProtKB-KW"/>
</dbReference>
<dbReference type="AlphaFoldDB" id="A0A7W7I0F2"/>
<accession>A0A7W7I0F2</accession>
<gene>
    <name evidence="7" type="ORF">BJ971_004596</name>
</gene>
<evidence type="ECO:0000256" key="1">
    <source>
        <dbReference type="ARBA" id="ARBA00004947"/>
    </source>
</evidence>
<evidence type="ECO:0000256" key="5">
    <source>
        <dbReference type="ARBA" id="ARBA00033067"/>
    </source>
</evidence>
<reference evidence="7 8" key="1">
    <citation type="submission" date="2020-08" db="EMBL/GenBank/DDBJ databases">
        <title>Sequencing the genomes of 1000 actinobacteria strains.</title>
        <authorList>
            <person name="Klenk H.-P."/>
        </authorList>
    </citation>
    <scope>NUCLEOTIDE SEQUENCE [LARGE SCALE GENOMIC DNA]</scope>
    <source>
        <strain evidence="7 8">DSM 43149</strain>
    </source>
</reference>
<dbReference type="SUPFAM" id="SSF51735">
    <property type="entry name" value="NAD(P)-binding Rossmann-fold domains"/>
    <property type="match status" value="1"/>
</dbReference>
<dbReference type="PANTHER" id="PTHR43725:SF53">
    <property type="entry name" value="UDP-ARABINOSE 4-EPIMERASE 1"/>
    <property type="match status" value="1"/>
</dbReference>
<evidence type="ECO:0000256" key="4">
    <source>
        <dbReference type="ARBA" id="ARBA00031367"/>
    </source>
</evidence>
<proteinExistence type="inferred from homology"/>
<evidence type="ECO:0000313" key="7">
    <source>
        <dbReference type="EMBL" id="MBB4764040.1"/>
    </source>
</evidence>
<dbReference type="Pfam" id="PF01370">
    <property type="entry name" value="Epimerase"/>
    <property type="match status" value="1"/>
</dbReference>
<dbReference type="RefSeq" id="WP_184995275.1">
    <property type="nucleotide sequence ID" value="NZ_BOMK01000024.1"/>
</dbReference>
<evidence type="ECO:0000256" key="2">
    <source>
        <dbReference type="ARBA" id="ARBA00007637"/>
    </source>
</evidence>
<sequence length="321" mass="34840">MTWIVTGGAGFIGAHVVHLLSRRHEVVVFDNLSTGRLDRLPGHVAVVKGSVTSPDDLDTLFGRYPAAGVVHLAACKTAPEFPRDARHYWPDNVDGVRNLVAAMTRAGVGRLLFASSAAVYGDTGRRRVRERHRLRPVNPYGVTKVEGERIISAYGGALRSLALRQFNVVGAGSHPYAADTGPTGLLPAVFRALTDGPELVVRGHDYPTRDGSAVRDYVHVEDVARAYLRGVELLSDPRPWSPRRRRAVNVGSGERTSVLDLVRIAGRVAGAEVPFRSGARRAGDAAEVVADLGRARRMSIGPRSSLTEAVASAWESWRRHR</sequence>
<name>A0A7W7I0F2_9ACTN</name>
<dbReference type="InterPro" id="IPR001509">
    <property type="entry name" value="Epimerase_deHydtase"/>
</dbReference>
<comment type="caution">
    <text evidence="7">The sequence shown here is derived from an EMBL/GenBank/DDBJ whole genome shotgun (WGS) entry which is preliminary data.</text>
</comment>